<dbReference type="InterPro" id="IPR011118">
    <property type="entry name" value="Tannase/feruloyl_esterase"/>
</dbReference>
<keyword evidence="10" id="KW-1185">Reference proteome</keyword>
<comment type="similarity">
    <text evidence="1 8">Belongs to the tannase family.</text>
</comment>
<feature type="signal peptide" evidence="8">
    <location>
        <begin position="1"/>
        <end position="22"/>
    </location>
</feature>
<comment type="caution">
    <text evidence="9">The sequence shown here is derived from an EMBL/GenBank/DDBJ whole genome shotgun (WGS) entry which is preliminary data.</text>
</comment>
<dbReference type="SUPFAM" id="SSF53474">
    <property type="entry name" value="alpha/beta-Hydrolases"/>
    <property type="match status" value="1"/>
</dbReference>
<organism evidence="9 10">
    <name type="scientific">Cladophialophora chaetospira</name>
    <dbReference type="NCBI Taxonomy" id="386627"/>
    <lineage>
        <taxon>Eukaryota</taxon>
        <taxon>Fungi</taxon>
        <taxon>Dikarya</taxon>
        <taxon>Ascomycota</taxon>
        <taxon>Pezizomycotina</taxon>
        <taxon>Eurotiomycetes</taxon>
        <taxon>Chaetothyriomycetidae</taxon>
        <taxon>Chaetothyriales</taxon>
        <taxon>Herpotrichiellaceae</taxon>
        <taxon>Cladophialophora</taxon>
    </lineage>
</organism>
<feature type="chain" id="PRO_5041489188" description="Carboxylic ester hydrolase" evidence="8">
    <location>
        <begin position="23"/>
        <end position="533"/>
    </location>
</feature>
<dbReference type="InterPro" id="IPR029058">
    <property type="entry name" value="AB_hydrolase_fold"/>
</dbReference>
<gene>
    <name evidence="9" type="ORF">H2200_005318</name>
</gene>
<evidence type="ECO:0000256" key="8">
    <source>
        <dbReference type="RuleBase" id="RU361238"/>
    </source>
</evidence>
<dbReference type="GO" id="GO:0030600">
    <property type="term" value="F:feruloyl esterase activity"/>
    <property type="evidence" value="ECO:0007669"/>
    <property type="project" value="UniProtKB-ARBA"/>
</dbReference>
<keyword evidence="7" id="KW-1015">Disulfide bond</keyword>
<accession>A0AA38XCC6</accession>
<dbReference type="EC" id="3.1.1.-" evidence="8"/>
<keyword evidence="4 8" id="KW-0732">Signal</keyword>
<proteinExistence type="inferred from homology"/>
<protein>
    <recommendedName>
        <fullName evidence="8">Carboxylic ester hydrolase</fullName>
        <ecNumber evidence="8">3.1.1.-</ecNumber>
    </recommendedName>
</protein>
<evidence type="ECO:0000313" key="10">
    <source>
        <dbReference type="Proteomes" id="UP001172673"/>
    </source>
</evidence>
<evidence type="ECO:0000256" key="3">
    <source>
        <dbReference type="ARBA" id="ARBA00022723"/>
    </source>
</evidence>
<evidence type="ECO:0000256" key="7">
    <source>
        <dbReference type="ARBA" id="ARBA00023157"/>
    </source>
</evidence>
<dbReference type="PANTHER" id="PTHR33938">
    <property type="entry name" value="FERULOYL ESTERASE B-RELATED"/>
    <property type="match status" value="1"/>
</dbReference>
<dbReference type="Proteomes" id="UP001172673">
    <property type="component" value="Unassembled WGS sequence"/>
</dbReference>
<evidence type="ECO:0000313" key="9">
    <source>
        <dbReference type="EMBL" id="KAJ9610541.1"/>
    </source>
</evidence>
<dbReference type="PANTHER" id="PTHR33938:SF8">
    <property type="entry name" value="CARBOXYLIC ESTER HYDROLASE"/>
    <property type="match status" value="1"/>
</dbReference>
<dbReference type="AlphaFoldDB" id="A0AA38XCC6"/>
<dbReference type="EMBL" id="JAPDRK010000007">
    <property type="protein sequence ID" value="KAJ9610541.1"/>
    <property type="molecule type" value="Genomic_DNA"/>
</dbReference>
<keyword evidence="5 8" id="KW-0378">Hydrolase</keyword>
<keyword evidence="3" id="KW-0479">Metal-binding</keyword>
<evidence type="ECO:0000256" key="1">
    <source>
        <dbReference type="ARBA" id="ARBA00006249"/>
    </source>
</evidence>
<evidence type="ECO:0000256" key="5">
    <source>
        <dbReference type="ARBA" id="ARBA00022801"/>
    </source>
</evidence>
<dbReference type="Gene3D" id="3.40.50.1820">
    <property type="entry name" value="alpha/beta hydrolase"/>
    <property type="match status" value="1"/>
</dbReference>
<dbReference type="Pfam" id="PF07519">
    <property type="entry name" value="Tannase"/>
    <property type="match status" value="1"/>
</dbReference>
<evidence type="ECO:0000256" key="6">
    <source>
        <dbReference type="ARBA" id="ARBA00022837"/>
    </source>
</evidence>
<sequence length="533" mass="56415">MTKSKKTLSILAFAQVFSHCLAAAVATAGSTPCGRLKRPNIPGANVISIHSQHLPNASVLASPPLLNSNFTGLDICNVDLVLSHHGAKDEVKVKIWLPSTGWNGRFLGTGGSGYAAGFFELSLAPVVALGYAAASTDAGLSGDPYSPAAWALDSKGNVNKDLLLNFASRSVHDMAVAGKAIATEYYGKRPHHSYWSGCSTGGRQGLVAAQMYPEDFDGVVAGAPAIDWARYVVAEQWPQVVMREEGTYISQCVLEAFTNASIAACDSLDGLTDGIISDVRACKFDPHALVGSSVNCPGKEEVVTEEAASVVAKILAGPKGLEISHPYALNPGAALDSLSNTTIVDGTRVGLPFFVNDAWIKYFIKRNPLFDTSTIGYSAFQAIFNQSQQEYGKIIGSYDPDLSGFKTAGGKAIVWHGLADQLIFPADTVDYHQKVEKVIGNSSTLAGFYRTFLASGVDHCGAGPTPGAVPVDPLEEVVAWVEQGKSPDVLEARKVKPDGTIVARDICAFPLTSRYRSGDVTLASSYVCSSQTQ</sequence>
<evidence type="ECO:0000256" key="2">
    <source>
        <dbReference type="ARBA" id="ARBA00022487"/>
    </source>
</evidence>
<dbReference type="GO" id="GO:0046872">
    <property type="term" value="F:metal ion binding"/>
    <property type="evidence" value="ECO:0007669"/>
    <property type="project" value="UniProtKB-KW"/>
</dbReference>
<reference evidence="9" key="1">
    <citation type="submission" date="2022-10" db="EMBL/GenBank/DDBJ databases">
        <title>Culturing micro-colonial fungi from biological soil crusts in the Mojave desert and describing Neophaeococcomyces mojavensis, and introducing the new genera and species Taxawa tesnikishii.</title>
        <authorList>
            <person name="Kurbessoian T."/>
            <person name="Stajich J.E."/>
        </authorList>
    </citation>
    <scope>NUCLEOTIDE SEQUENCE</scope>
    <source>
        <strain evidence="9">TK_41</strain>
    </source>
</reference>
<keyword evidence="6" id="KW-0106">Calcium</keyword>
<name>A0AA38XCC6_9EURO</name>
<evidence type="ECO:0000256" key="4">
    <source>
        <dbReference type="ARBA" id="ARBA00022729"/>
    </source>
</evidence>
<keyword evidence="2" id="KW-0719">Serine esterase</keyword>